<feature type="region of interest" description="Disordered" evidence="1">
    <location>
        <begin position="18"/>
        <end position="42"/>
    </location>
</feature>
<reference evidence="2" key="1">
    <citation type="submission" date="2021-01" db="EMBL/GenBank/DDBJ databases">
        <title>Adiantum capillus-veneris genome.</title>
        <authorList>
            <person name="Fang Y."/>
            <person name="Liao Q."/>
        </authorList>
    </citation>
    <scope>NUCLEOTIDE SEQUENCE</scope>
    <source>
        <strain evidence="2">H3</strain>
        <tissue evidence="2">Leaf</tissue>
    </source>
</reference>
<feature type="non-terminal residue" evidence="2">
    <location>
        <position position="140"/>
    </location>
</feature>
<dbReference type="Proteomes" id="UP000886520">
    <property type="component" value="Chromosome 20"/>
</dbReference>
<evidence type="ECO:0000313" key="2">
    <source>
        <dbReference type="EMBL" id="KAI5064434.1"/>
    </source>
</evidence>
<organism evidence="2 3">
    <name type="scientific">Adiantum capillus-veneris</name>
    <name type="common">Maidenhair fern</name>
    <dbReference type="NCBI Taxonomy" id="13818"/>
    <lineage>
        <taxon>Eukaryota</taxon>
        <taxon>Viridiplantae</taxon>
        <taxon>Streptophyta</taxon>
        <taxon>Embryophyta</taxon>
        <taxon>Tracheophyta</taxon>
        <taxon>Polypodiopsida</taxon>
        <taxon>Polypodiidae</taxon>
        <taxon>Polypodiales</taxon>
        <taxon>Pteridineae</taxon>
        <taxon>Pteridaceae</taxon>
        <taxon>Vittarioideae</taxon>
        <taxon>Adiantum</taxon>
    </lineage>
</organism>
<feature type="compositionally biased region" description="Low complexity" evidence="1">
    <location>
        <begin position="22"/>
        <end position="31"/>
    </location>
</feature>
<protein>
    <submittedName>
        <fullName evidence="2">Uncharacterized protein</fullName>
    </submittedName>
</protein>
<evidence type="ECO:0000313" key="3">
    <source>
        <dbReference type="Proteomes" id="UP000886520"/>
    </source>
</evidence>
<dbReference type="EMBL" id="JABFUD020000020">
    <property type="protein sequence ID" value="KAI5064434.1"/>
    <property type="molecule type" value="Genomic_DNA"/>
</dbReference>
<gene>
    <name evidence="2" type="ORF">GOP47_0021104</name>
</gene>
<proteinExistence type="predicted"/>
<sequence length="140" mass="15676">GHDSKGYGYFLYTHHGTASTHGPLSSSQGTTSPPPQVATPPTIDPVMQLLLDTMARLERGGRTERNFLKKQIEKQLGSRPRQTRRWDATRLLAAAIIEAVRLRAEADKETARLQAETIRLQMEADKDATFTACFQDMFTM</sequence>
<evidence type="ECO:0000256" key="1">
    <source>
        <dbReference type="SAM" id="MobiDB-lite"/>
    </source>
</evidence>
<comment type="caution">
    <text evidence="2">The sequence shown here is derived from an EMBL/GenBank/DDBJ whole genome shotgun (WGS) entry which is preliminary data.</text>
</comment>
<accession>A0A9D4Z7K8</accession>
<dbReference type="AlphaFoldDB" id="A0A9D4Z7K8"/>
<name>A0A9D4Z7K8_ADICA</name>
<feature type="non-terminal residue" evidence="2">
    <location>
        <position position="1"/>
    </location>
</feature>
<keyword evidence="3" id="KW-1185">Reference proteome</keyword>